<accession>A0A068U8A8</accession>
<dbReference type="InterPro" id="IPR038324">
    <property type="entry name" value="Rpb4/RPC9_sf"/>
</dbReference>
<dbReference type="Gene3D" id="1.20.1250.40">
    <property type="match status" value="1"/>
</dbReference>
<dbReference type="InterPro" id="IPR010997">
    <property type="entry name" value="HRDC-like_sf"/>
</dbReference>
<sequence>MHRRLGKKLPINPPGLCQISIILHFFWEIKVTAVVLLLPLPLLLKELCASVLASIVLIRCSQKEMAEKGGKGFSLPKGSLKGKDDNSAKSKQGRKVQIDFEDVSDPLEPNSPKTNGKVNTPISKGDSGKGGKASKAASGGKNSVTKAPSPEFKIEEELPKNVKCLMDCEAAEILQGIQDRMVVISADPSIKIPISFDSGLTYAKRGGTFSNPQSVRKILEPLIKYGVSEGEMCMVANLKVESDDEVFALVPSLKSEEGKLRDPLKTALNELAKIQSSV</sequence>
<evidence type="ECO:0000256" key="1">
    <source>
        <dbReference type="SAM" id="MobiDB-lite"/>
    </source>
</evidence>
<evidence type="ECO:0000313" key="2">
    <source>
        <dbReference type="EMBL" id="CDP04552.1"/>
    </source>
</evidence>
<dbReference type="InterPro" id="IPR045222">
    <property type="entry name" value="Rpb4-like"/>
</dbReference>
<gene>
    <name evidence="2" type="ORF">GSCOC_T00017984001</name>
</gene>
<feature type="region of interest" description="Disordered" evidence="1">
    <location>
        <begin position="68"/>
        <end position="152"/>
    </location>
</feature>
<evidence type="ECO:0008006" key="4">
    <source>
        <dbReference type="Google" id="ProtNLM"/>
    </source>
</evidence>
<name>A0A068U8A8_COFCA</name>
<dbReference type="SUPFAM" id="SSF47819">
    <property type="entry name" value="HRDC-like"/>
    <property type="match status" value="1"/>
</dbReference>
<dbReference type="GO" id="GO:0000166">
    <property type="term" value="F:nucleotide binding"/>
    <property type="evidence" value="ECO:0007669"/>
    <property type="project" value="InterPro"/>
</dbReference>
<dbReference type="AlphaFoldDB" id="A0A068U8A8"/>
<dbReference type="OrthoDB" id="2186918at2759"/>
<keyword evidence="3" id="KW-1185">Reference proteome</keyword>
<reference evidence="3" key="1">
    <citation type="journal article" date="2014" name="Science">
        <title>The coffee genome provides insight into the convergent evolution of caffeine biosynthesis.</title>
        <authorList>
            <person name="Denoeud F."/>
            <person name="Carretero-Paulet L."/>
            <person name="Dereeper A."/>
            <person name="Droc G."/>
            <person name="Guyot R."/>
            <person name="Pietrella M."/>
            <person name="Zheng C."/>
            <person name="Alberti A."/>
            <person name="Anthony F."/>
            <person name="Aprea G."/>
            <person name="Aury J.M."/>
            <person name="Bento P."/>
            <person name="Bernard M."/>
            <person name="Bocs S."/>
            <person name="Campa C."/>
            <person name="Cenci A."/>
            <person name="Combes M.C."/>
            <person name="Crouzillat D."/>
            <person name="Da Silva C."/>
            <person name="Daddiego L."/>
            <person name="De Bellis F."/>
            <person name="Dussert S."/>
            <person name="Garsmeur O."/>
            <person name="Gayraud T."/>
            <person name="Guignon V."/>
            <person name="Jahn K."/>
            <person name="Jamilloux V."/>
            <person name="Joet T."/>
            <person name="Labadie K."/>
            <person name="Lan T."/>
            <person name="Leclercq J."/>
            <person name="Lepelley M."/>
            <person name="Leroy T."/>
            <person name="Li L.T."/>
            <person name="Librado P."/>
            <person name="Lopez L."/>
            <person name="Munoz A."/>
            <person name="Noel B."/>
            <person name="Pallavicini A."/>
            <person name="Perrotta G."/>
            <person name="Poncet V."/>
            <person name="Pot D."/>
            <person name="Priyono X."/>
            <person name="Rigoreau M."/>
            <person name="Rouard M."/>
            <person name="Rozas J."/>
            <person name="Tranchant-Dubreuil C."/>
            <person name="VanBuren R."/>
            <person name="Zhang Q."/>
            <person name="Andrade A.C."/>
            <person name="Argout X."/>
            <person name="Bertrand B."/>
            <person name="de Kochko A."/>
            <person name="Graziosi G."/>
            <person name="Henry R.J."/>
            <person name="Jayarama X."/>
            <person name="Ming R."/>
            <person name="Nagai C."/>
            <person name="Rounsley S."/>
            <person name="Sankoff D."/>
            <person name="Giuliano G."/>
            <person name="Albert V.A."/>
            <person name="Wincker P."/>
            <person name="Lashermes P."/>
        </authorList>
    </citation>
    <scope>NUCLEOTIDE SEQUENCE [LARGE SCALE GENOMIC DNA]</scope>
    <source>
        <strain evidence="3">cv. DH200-94</strain>
    </source>
</reference>
<protein>
    <recommendedName>
        <fullName evidence="4">RNA polymerase Rpb4/RPC9 core domain-containing protein</fullName>
    </recommendedName>
</protein>
<proteinExistence type="predicted"/>
<feature type="compositionally biased region" description="Low complexity" evidence="1">
    <location>
        <begin position="133"/>
        <end position="143"/>
    </location>
</feature>
<dbReference type="Proteomes" id="UP000295252">
    <property type="component" value="Chromosome XI"/>
</dbReference>
<dbReference type="OMA" id="VYLRCKW"/>
<dbReference type="PANTHER" id="PTHR21297">
    <property type="entry name" value="DNA-DIRECTED RNA POLYMERASE II"/>
    <property type="match status" value="1"/>
</dbReference>
<dbReference type="STRING" id="49390.A0A068U8A8"/>
<dbReference type="PhylomeDB" id="A0A068U8A8"/>
<dbReference type="InParanoid" id="A0A068U8A8"/>
<dbReference type="Gramene" id="CDP04552">
    <property type="protein sequence ID" value="CDP04552"/>
    <property type="gene ID" value="GSCOC_T00017984001"/>
</dbReference>
<feature type="compositionally biased region" description="Polar residues" evidence="1">
    <location>
        <begin position="111"/>
        <end position="122"/>
    </location>
</feature>
<evidence type="ECO:0000313" key="3">
    <source>
        <dbReference type="Proteomes" id="UP000295252"/>
    </source>
</evidence>
<organism evidence="2 3">
    <name type="scientific">Coffea canephora</name>
    <name type="common">Robusta coffee</name>
    <dbReference type="NCBI Taxonomy" id="49390"/>
    <lineage>
        <taxon>Eukaryota</taxon>
        <taxon>Viridiplantae</taxon>
        <taxon>Streptophyta</taxon>
        <taxon>Embryophyta</taxon>
        <taxon>Tracheophyta</taxon>
        <taxon>Spermatophyta</taxon>
        <taxon>Magnoliopsida</taxon>
        <taxon>eudicotyledons</taxon>
        <taxon>Gunneridae</taxon>
        <taxon>Pentapetalae</taxon>
        <taxon>asterids</taxon>
        <taxon>lamiids</taxon>
        <taxon>Gentianales</taxon>
        <taxon>Rubiaceae</taxon>
        <taxon>Ixoroideae</taxon>
        <taxon>Gardenieae complex</taxon>
        <taxon>Bertiereae - Coffeeae clade</taxon>
        <taxon>Coffeeae</taxon>
        <taxon>Coffea</taxon>
    </lineage>
</organism>
<dbReference type="EMBL" id="HG739096">
    <property type="protein sequence ID" value="CDP04552.1"/>
    <property type="molecule type" value="Genomic_DNA"/>
</dbReference>